<keyword evidence="2" id="KW-1185">Reference proteome</keyword>
<dbReference type="RefSeq" id="WP_004662521.1">
    <property type="nucleotide sequence ID" value="NZ_BMDV01000001.1"/>
</dbReference>
<organism evidence="1 2">
    <name type="scientific">Acinetobacter modestus</name>
    <dbReference type="NCBI Taxonomy" id="1776740"/>
    <lineage>
        <taxon>Bacteria</taxon>
        <taxon>Pseudomonadati</taxon>
        <taxon>Pseudomonadota</taxon>
        <taxon>Gammaproteobacteria</taxon>
        <taxon>Moraxellales</taxon>
        <taxon>Moraxellaceae</taxon>
        <taxon>Acinetobacter</taxon>
    </lineage>
</organism>
<sequence length="38" mass="4454">MKIKKILVQYFHIATKVLIELLSVRAGLYVKQNQIPKK</sequence>
<evidence type="ECO:0000313" key="1">
    <source>
        <dbReference type="EMBL" id="ENU26618.1"/>
    </source>
</evidence>
<dbReference type="GeneID" id="301033957"/>
<reference evidence="2" key="1">
    <citation type="submission" date="2013-02" db="EMBL/GenBank/DDBJ databases">
        <title>The Genome Sequence of Acinetobacter sp. NIPH 236.</title>
        <authorList>
            <consortium name="The Broad Institute Genome Sequencing Platform"/>
            <consortium name="The Broad Institute Genome Sequencing Center for Infectious Disease"/>
            <person name="Cerqueira G."/>
            <person name="Feldgarden M."/>
            <person name="Courvalin P."/>
            <person name="Perichon B."/>
            <person name="Grillot-Courvalin C."/>
            <person name="Clermont D."/>
            <person name="Rocha E."/>
            <person name="Yoon E.-J."/>
            <person name="Nemec A."/>
            <person name="Walker B."/>
            <person name="Young S.K."/>
            <person name="Zeng Q."/>
            <person name="Gargeya S."/>
            <person name="Fitzgerald M."/>
            <person name="Haas B."/>
            <person name="Abouelleil A."/>
            <person name="Alvarado L."/>
            <person name="Arachchi H.M."/>
            <person name="Berlin A.M."/>
            <person name="Chapman S.B."/>
            <person name="Dewar J."/>
            <person name="Goldberg J."/>
            <person name="Griggs A."/>
            <person name="Gujja S."/>
            <person name="Hansen M."/>
            <person name="Howarth C."/>
            <person name="Imamovic A."/>
            <person name="Larimer J."/>
            <person name="McCowan C."/>
            <person name="Murphy C."/>
            <person name="Neiman D."/>
            <person name="Pearson M."/>
            <person name="Priest M."/>
            <person name="Roberts A."/>
            <person name="Saif S."/>
            <person name="Shea T."/>
            <person name="Sisk P."/>
            <person name="Sykes S."/>
            <person name="Wortman J."/>
            <person name="Nusbaum C."/>
            <person name="Birren B."/>
        </authorList>
    </citation>
    <scope>NUCLEOTIDE SEQUENCE [LARGE SCALE GENOMIC DNA]</scope>
    <source>
        <strain evidence="2">NIPH 236</strain>
    </source>
</reference>
<evidence type="ECO:0000313" key="2">
    <source>
        <dbReference type="Proteomes" id="UP000013190"/>
    </source>
</evidence>
<dbReference type="Proteomes" id="UP000013190">
    <property type="component" value="Unassembled WGS sequence"/>
</dbReference>
<proteinExistence type="predicted"/>
<accession>A0ABN0JMU1</accession>
<protein>
    <submittedName>
        <fullName evidence="1">Uncharacterized protein</fullName>
    </submittedName>
</protein>
<dbReference type="EMBL" id="APOJ01000025">
    <property type="protein sequence ID" value="ENU26618.1"/>
    <property type="molecule type" value="Genomic_DNA"/>
</dbReference>
<reference evidence="1 2" key="2">
    <citation type="journal article" date="2016" name="Int. J. Syst. Evol. Microbiol.">
        <title>Taxonomy of haemolytic and/or proteolytic strains of the genus Acinetobacter with the proposal of Acinetobacter courvalinii sp. nov. (genomic species 14 sensu Bouvet &amp; Jeanjean), Acinetobacter dispersus sp. nov. (genomic species 17), Acinetobacter modestus sp. nov., Acinetobacter proteolyticus sp. nov. and Acinetobacter vivianii sp. nov.</title>
        <authorList>
            <person name="Nemec A."/>
            <person name="Radolfova-Krizova L."/>
            <person name="Maixnerova M."/>
            <person name="Vrestiakova E."/>
            <person name="Jezek P."/>
            <person name="Sedo O."/>
        </authorList>
    </citation>
    <scope>NUCLEOTIDE SEQUENCE [LARGE SCALE GENOMIC DNA]</scope>
    <source>
        <strain evidence="1 2">NIPH 236</strain>
    </source>
</reference>
<comment type="caution">
    <text evidence="1">The sequence shown here is derived from an EMBL/GenBank/DDBJ whole genome shotgun (WGS) entry which is preliminary data.</text>
</comment>
<name>A0ABN0JMU1_9GAMM</name>
<gene>
    <name evidence="1" type="ORF">F992_02166</name>
</gene>